<reference evidence="2" key="1">
    <citation type="submission" date="2019-08" db="EMBL/GenBank/DDBJ databases">
        <authorList>
            <person name="Kucharzyk K."/>
            <person name="Murdoch R.W."/>
            <person name="Higgins S."/>
            <person name="Loffler F."/>
        </authorList>
    </citation>
    <scope>NUCLEOTIDE SEQUENCE</scope>
</reference>
<comment type="caution">
    <text evidence="2">The sequence shown here is derived from an EMBL/GenBank/DDBJ whole genome shotgun (WGS) entry which is preliminary data.</text>
</comment>
<keyword evidence="1" id="KW-0963">Cytoplasm</keyword>
<sequence length="124" mass="14048">MQQNKKKAGKFLYIANLMTHYSQTHQLGLTQHLHEVEKYCGRQVDAIIVNTAGIDQETAQRYAAMHEYPVADDLGNSLPTNKVIRAKLLAKNLEEAVPGDGVPRSLLRHDKQKLKRTLVKVFQI</sequence>
<dbReference type="AlphaFoldDB" id="A0A645EWV3"/>
<dbReference type="PANTHER" id="PTHR30135:SF3">
    <property type="entry name" value="GLUCONEOGENESIS FACTOR-RELATED"/>
    <property type="match status" value="1"/>
</dbReference>
<name>A0A645EWV3_9ZZZZ</name>
<gene>
    <name evidence="2" type="ORF">SDC9_152182</name>
</gene>
<accession>A0A645EWV3</accession>
<organism evidence="2">
    <name type="scientific">bioreactor metagenome</name>
    <dbReference type="NCBI Taxonomy" id="1076179"/>
    <lineage>
        <taxon>unclassified sequences</taxon>
        <taxon>metagenomes</taxon>
        <taxon>ecological metagenomes</taxon>
    </lineage>
</organism>
<evidence type="ECO:0000313" key="2">
    <source>
        <dbReference type="EMBL" id="MPN04934.1"/>
    </source>
</evidence>
<dbReference type="GO" id="GO:0043743">
    <property type="term" value="F:LPPG:FO 2-phospho-L-lactate transferase activity"/>
    <property type="evidence" value="ECO:0007669"/>
    <property type="project" value="InterPro"/>
</dbReference>
<dbReference type="EMBL" id="VSSQ01050850">
    <property type="protein sequence ID" value="MPN04934.1"/>
    <property type="molecule type" value="Genomic_DNA"/>
</dbReference>
<dbReference type="InterPro" id="IPR002882">
    <property type="entry name" value="CofD"/>
</dbReference>
<evidence type="ECO:0000256" key="1">
    <source>
        <dbReference type="ARBA" id="ARBA00022490"/>
    </source>
</evidence>
<dbReference type="Gene3D" id="3.40.50.10680">
    <property type="entry name" value="CofD-like domains"/>
    <property type="match status" value="1"/>
</dbReference>
<dbReference type="InterPro" id="IPR010119">
    <property type="entry name" value="Gluconeogen_factor"/>
</dbReference>
<proteinExistence type="predicted"/>
<protein>
    <submittedName>
        <fullName evidence="2">Gluconeogenesis factor</fullName>
    </submittedName>
</protein>
<dbReference type="Pfam" id="PF01933">
    <property type="entry name" value="CofD"/>
    <property type="match status" value="1"/>
</dbReference>
<dbReference type="InterPro" id="IPR038136">
    <property type="entry name" value="CofD-like_dom_sf"/>
</dbReference>
<dbReference type="SUPFAM" id="SSF142338">
    <property type="entry name" value="CofD-like"/>
    <property type="match status" value="1"/>
</dbReference>
<dbReference type="PANTHER" id="PTHR30135">
    <property type="entry name" value="UNCHARACTERIZED PROTEIN YVCK-RELATED"/>
    <property type="match status" value="1"/>
</dbReference>